<reference evidence="5 6" key="1">
    <citation type="journal article" date="2007" name="Appl. Environ. Microbiol.">
        <title>Rhizobial factors required for stem nodule maturation and maintenance in Sesbania rostrata-Azorhizobium caulinodans ORS571 symbiosis.</title>
        <authorList>
            <person name="Suzuki S."/>
            <person name="Aono T."/>
            <person name="Lee KB."/>
            <person name="Suzuki T."/>
            <person name="Liu CT."/>
            <person name="Miwa H."/>
            <person name="Wakao S."/>
            <person name="Iki T."/>
            <person name="Oyaizu H."/>
        </authorList>
    </citation>
    <scope>NUCLEOTIDE SEQUENCE [LARGE SCALE GENOMIC DNA]</scope>
    <source>
        <strain evidence="6">ATCC 43989 / DSM 5975 / JCM 20966 / LMG 6465 / NBRC 14845 / NCIMB 13405 / ORS 571</strain>
    </source>
</reference>
<dbReference type="PANTHER" id="PTHR32319">
    <property type="entry name" value="BACTERIAL HEMOLYSIN-LIKE PROTEIN"/>
    <property type="match status" value="1"/>
</dbReference>
<dbReference type="Pfam" id="PF01479">
    <property type="entry name" value="S4"/>
    <property type="match status" value="1"/>
</dbReference>
<dbReference type="AlphaFoldDB" id="A8IBR4"/>
<evidence type="ECO:0000256" key="3">
    <source>
        <dbReference type="PROSITE-ProRule" id="PRU00182"/>
    </source>
</evidence>
<dbReference type="Gene3D" id="3.10.290.10">
    <property type="entry name" value="RNA-binding S4 domain"/>
    <property type="match status" value="1"/>
</dbReference>
<accession>A8IBR4</accession>
<reference evidence="6" key="2">
    <citation type="submission" date="2007-04" db="EMBL/GenBank/DDBJ databases">
        <title>Complete genome sequence of the nitrogen-fixing bacterium Azorhizobium caulinodans ORS571.</title>
        <authorList>
            <person name="Lee K.B."/>
            <person name="Backer P.D."/>
            <person name="Aono T."/>
            <person name="Liu C.T."/>
            <person name="Suzuki S."/>
            <person name="Suzuki T."/>
            <person name="Kaneko T."/>
            <person name="Yamada M."/>
            <person name="Tabata S."/>
            <person name="Kupfer D.M."/>
            <person name="Najar F.Z."/>
            <person name="Wiley G.B."/>
            <person name="Roe B."/>
            <person name="Binnewies T."/>
            <person name="Ussery D."/>
            <person name="Vereecke D."/>
            <person name="Gevers D."/>
            <person name="Holsters M."/>
            <person name="Oyaizu H."/>
        </authorList>
    </citation>
    <scope>NUCLEOTIDE SEQUENCE [LARGE SCALE GENOMIC DNA]</scope>
    <source>
        <strain evidence="6">ATCC 43989 / DSM 5975 / JCM 20966 / LMG 6465 / NBRC 14845 / NCIMB 13405 / ORS 571</strain>
    </source>
</reference>
<evidence type="ECO:0000313" key="6">
    <source>
        <dbReference type="Proteomes" id="UP000000270"/>
    </source>
</evidence>
<evidence type="ECO:0000313" key="5">
    <source>
        <dbReference type="EMBL" id="BAF89106.1"/>
    </source>
</evidence>
<dbReference type="GO" id="GO:0008168">
    <property type="term" value="F:methyltransferase activity"/>
    <property type="evidence" value="ECO:0007669"/>
    <property type="project" value="InterPro"/>
</dbReference>
<dbReference type="InterPro" id="IPR004538">
    <property type="entry name" value="Hemolysin_A/TlyA"/>
</dbReference>
<dbReference type="InterPro" id="IPR036986">
    <property type="entry name" value="S4_RNA-bd_sf"/>
</dbReference>
<dbReference type="PANTHER" id="PTHR32319:SF0">
    <property type="entry name" value="BACTERIAL HEMOLYSIN-LIKE PROTEIN"/>
    <property type="match status" value="1"/>
</dbReference>
<dbReference type="STRING" id="438753.AZC_3108"/>
<protein>
    <submittedName>
        <fullName evidence="5">Hemolysin A</fullName>
    </submittedName>
</protein>
<reference evidence="5 6" key="4">
    <citation type="journal article" date="2009" name="Appl. Environ. Microbiol.">
        <title>Comparative genome-wide transcriptional profiling of Azorhizobium caulinodans ORS571 grown under free-living and symbiotic conditions.</title>
        <authorList>
            <person name="Tsukada S."/>
            <person name="Aono T."/>
            <person name="Akiba N."/>
            <person name="Lee KB."/>
            <person name="Liu CT."/>
            <person name="Toyazaki H."/>
            <person name="Oyaizu H."/>
        </authorList>
    </citation>
    <scope>NUCLEOTIDE SEQUENCE [LARGE SCALE GENOMIC DNA]</scope>
    <source>
        <strain evidence="6">ATCC 43989 / DSM 5975 / JCM 20966 / LMG 6465 / NBRC 14845 / NCIMB 13405 / ORS 571</strain>
    </source>
</reference>
<reference evidence="5 6" key="5">
    <citation type="journal article" date="2010" name="Appl. Environ. Microbiol.">
        <title>phrR-like gene praR of Azorhizobium caulinodans ORS571 is essential for symbiosis with Sesbania rostrata and is involved in expression of reb genes.</title>
        <authorList>
            <person name="Akiba N."/>
            <person name="Aono T."/>
            <person name="Toyazaki H."/>
            <person name="Sato S."/>
            <person name="Oyaizu H."/>
        </authorList>
    </citation>
    <scope>NUCLEOTIDE SEQUENCE [LARGE SCALE GENOMIC DNA]</scope>
    <source>
        <strain evidence="6">ATCC 43989 / DSM 5975 / JCM 20966 / LMG 6465 / NBRC 14845 / NCIMB 13405 / ORS 571</strain>
    </source>
</reference>
<dbReference type="CDD" id="cd00165">
    <property type="entry name" value="S4"/>
    <property type="match status" value="1"/>
</dbReference>
<dbReference type="KEGG" id="azc:AZC_3108"/>
<keyword evidence="6" id="KW-1185">Reference proteome</keyword>
<dbReference type="Pfam" id="PF01728">
    <property type="entry name" value="FtsJ"/>
    <property type="match status" value="1"/>
</dbReference>
<dbReference type="Gene3D" id="3.40.50.150">
    <property type="entry name" value="Vaccinia Virus protein VP39"/>
    <property type="match status" value="1"/>
</dbReference>
<name>A8IBR4_AZOC5</name>
<evidence type="ECO:0000256" key="2">
    <source>
        <dbReference type="ARBA" id="ARBA00029460"/>
    </source>
</evidence>
<dbReference type="Proteomes" id="UP000000270">
    <property type="component" value="Chromosome"/>
</dbReference>
<dbReference type="NCBIfam" id="TIGR00478">
    <property type="entry name" value="tly"/>
    <property type="match status" value="1"/>
</dbReference>
<dbReference type="eggNOG" id="COG1189">
    <property type="taxonomic scope" value="Bacteria"/>
</dbReference>
<dbReference type="InterPro" id="IPR029063">
    <property type="entry name" value="SAM-dependent_MTases_sf"/>
</dbReference>
<proteinExistence type="inferred from homology"/>
<reference evidence="5 6" key="3">
    <citation type="journal article" date="2008" name="BMC Genomics">
        <title>The genome of the versatile nitrogen fixer Azorhizobium caulinodans ORS571.</title>
        <authorList>
            <person name="Lee KB."/>
            <person name="Backer P.D."/>
            <person name="Aono T."/>
            <person name="Liu CT."/>
            <person name="Suzuki S."/>
            <person name="Suzuki T."/>
            <person name="Kaneko T."/>
            <person name="Yamada M."/>
            <person name="Tabata S."/>
            <person name="Kupfer D.M."/>
            <person name="Najar F.Z."/>
            <person name="Wiley G.B."/>
            <person name="Roe B."/>
            <person name="Binnewies T.T."/>
            <person name="Ussery D.W."/>
            <person name="D'Haeze W."/>
            <person name="Herder J.D."/>
            <person name="Gevers D."/>
            <person name="Vereecke D."/>
            <person name="Holsters M."/>
            <person name="Oyaizu H."/>
        </authorList>
    </citation>
    <scope>NUCLEOTIDE SEQUENCE [LARGE SCALE GENOMIC DNA]</scope>
    <source>
        <strain evidence="6">ATCC 43989 / DSM 5975 / JCM 20966 / LMG 6465 / NBRC 14845 / NCIMB 13405 / ORS 571</strain>
    </source>
</reference>
<gene>
    <name evidence="5" type="ordered locus">AZC_3108</name>
</gene>
<dbReference type="EMBL" id="AP009384">
    <property type="protein sequence ID" value="BAF89106.1"/>
    <property type="molecule type" value="Genomic_DNA"/>
</dbReference>
<dbReference type="InterPro" id="IPR047048">
    <property type="entry name" value="TlyA"/>
</dbReference>
<dbReference type="PIRSF" id="PIRSF005578">
    <property type="entry name" value="TlyA"/>
    <property type="match status" value="1"/>
</dbReference>
<evidence type="ECO:0000256" key="1">
    <source>
        <dbReference type="ARBA" id="ARBA00022884"/>
    </source>
</evidence>
<dbReference type="GO" id="GO:0003723">
    <property type="term" value="F:RNA binding"/>
    <property type="evidence" value="ECO:0007669"/>
    <property type="project" value="UniProtKB-KW"/>
</dbReference>
<dbReference type="PROSITE" id="PS50889">
    <property type="entry name" value="S4"/>
    <property type="match status" value="1"/>
</dbReference>
<dbReference type="SUPFAM" id="SSF55174">
    <property type="entry name" value="Alpha-L RNA-binding motif"/>
    <property type="match status" value="1"/>
</dbReference>
<dbReference type="InterPro" id="IPR002877">
    <property type="entry name" value="RNA_MeTrfase_FtsJ_dom"/>
</dbReference>
<feature type="domain" description="RNA-binding S4" evidence="4">
    <location>
        <begin position="36"/>
        <end position="100"/>
    </location>
</feature>
<evidence type="ECO:0000259" key="4">
    <source>
        <dbReference type="SMART" id="SM00363"/>
    </source>
</evidence>
<dbReference type="InterPro" id="IPR002942">
    <property type="entry name" value="S4_RNA-bd"/>
</dbReference>
<dbReference type="SMART" id="SM00363">
    <property type="entry name" value="S4"/>
    <property type="match status" value="1"/>
</dbReference>
<dbReference type="GO" id="GO:0032259">
    <property type="term" value="P:methylation"/>
    <property type="evidence" value="ECO:0007669"/>
    <property type="project" value="InterPro"/>
</dbReference>
<dbReference type="SUPFAM" id="SSF53335">
    <property type="entry name" value="S-adenosyl-L-methionine-dependent methyltransferases"/>
    <property type="match status" value="1"/>
</dbReference>
<organism evidence="5 6">
    <name type="scientific">Azorhizobium caulinodans (strain ATCC 43989 / DSM 5975 / JCM 20966 / LMG 6465 / NBRC 14845 / NCIMB 13405 / ORS 571)</name>
    <dbReference type="NCBI Taxonomy" id="438753"/>
    <lineage>
        <taxon>Bacteria</taxon>
        <taxon>Pseudomonadati</taxon>
        <taxon>Pseudomonadota</taxon>
        <taxon>Alphaproteobacteria</taxon>
        <taxon>Hyphomicrobiales</taxon>
        <taxon>Xanthobacteraceae</taxon>
        <taxon>Azorhizobium</taxon>
    </lineage>
</organism>
<dbReference type="CDD" id="cd02440">
    <property type="entry name" value="AdoMet_MTases"/>
    <property type="match status" value="1"/>
</dbReference>
<sequence>MKILWHQSRATAPPWRPRELFGRAFGKEGAGMAARARIDKLLVERGLFDSRARAQAAVLAGQVSVNGAVAKKPGQEVDEDAQIEARDLHPYVSRGGLKLEAGLDAFGFEVKGKRALDVGSSTGGFTDVLLTRGAASVVAVDVGHDQFHPRLRGRPEVRLFEGTDIRRLEPAQVGEPVDLIVSDVSFISLALVLPPALAFAAEQAALVALVKPQFEAGPAHVRKGVVKDAAIHEAVCARVRGEVEGLGWRVLGLAPSPIEGGDGNREFLLGAVRP</sequence>
<comment type="similarity">
    <text evidence="2">Belongs to the TlyA family.</text>
</comment>
<reference evidence="5 6" key="6">
    <citation type="journal article" date="2011" name="Appl. Environ. Microbiol.">
        <title>Involvement of the azorhizobial chromosome partition gene (parA) in the onset of bacteroid differentiation during Sesbania rostrata stem nodule development.</title>
        <authorList>
            <person name="Liu CT."/>
            <person name="Lee KB."/>
            <person name="Wang YS."/>
            <person name="Peng MH."/>
            <person name="Lee KT."/>
            <person name="Suzuki S."/>
            <person name="Suzuki T."/>
            <person name="Oyaizu H."/>
        </authorList>
    </citation>
    <scope>NUCLEOTIDE SEQUENCE [LARGE SCALE GENOMIC DNA]</scope>
    <source>
        <strain evidence="6">ATCC 43989 / DSM 5975 / JCM 20966 / LMG 6465 / NBRC 14845 / NCIMB 13405 / ORS 571</strain>
    </source>
</reference>
<dbReference type="HOGENOM" id="CLU_058015_1_0_5"/>
<keyword evidence="1 3" id="KW-0694">RNA-binding</keyword>